<accession>A0AAD9G1D7</accession>
<comment type="caution">
    <text evidence="3">The sequence shown here is derived from an EMBL/GenBank/DDBJ whole genome shotgun (WGS) entry which is preliminary data.</text>
</comment>
<keyword evidence="1" id="KW-0175">Coiled coil</keyword>
<feature type="coiled-coil region" evidence="1">
    <location>
        <begin position="427"/>
        <end position="461"/>
    </location>
</feature>
<dbReference type="EMBL" id="JASMQC010000040">
    <property type="protein sequence ID" value="KAK1930269.1"/>
    <property type="molecule type" value="Genomic_DNA"/>
</dbReference>
<evidence type="ECO:0000313" key="4">
    <source>
        <dbReference type="Proteomes" id="UP001259832"/>
    </source>
</evidence>
<reference evidence="3" key="1">
    <citation type="submission" date="2023-08" db="EMBL/GenBank/DDBJ databases">
        <title>Reference Genome Resource for the Citrus Pathogen Phytophthora citrophthora.</title>
        <authorList>
            <person name="Moller H."/>
            <person name="Coetzee B."/>
            <person name="Rose L.J."/>
            <person name="Van Niekerk J.M."/>
        </authorList>
    </citation>
    <scope>NUCLEOTIDE SEQUENCE</scope>
    <source>
        <strain evidence="3">STE-U-9442</strain>
    </source>
</reference>
<dbReference type="CDD" id="cd14686">
    <property type="entry name" value="bZIP"/>
    <property type="match status" value="3"/>
</dbReference>
<proteinExistence type="predicted"/>
<name>A0AAD9G1D7_9STRA</name>
<sequence>MASFLCPPNKYPLSDNIVVQRRSEGNREVFRSFTTARNFSAAESLESLANVAPKRPEPEPTRKLKVSSSRRERCRINQARYRKRQRKLAEDLDSSILQLKEEVQGLETKHQAMLRRAPTTENVWNVAAEYFRLFGHGYETPVSTPKQCLTSPFATTDSKFDTTPLQQSNPQLEFLCGSMASDVTGGVQCGPDALLENWRLLSLCYDDVNVKLKRLEQDGASGTLVGKTVLSVTITQKTLENVFPHLISDESPLASKLLNQRLALRGSVHFDWDKASGRVVRLYSTADMMTPMLELLGSLEDVATVFNGALVGLDDQKTNMASSFLTPPNSYALSDQVIGGVVQRVGNRLGRTKAREISRYTQARQTFSYEGESTRIEKRQRDLDSLADLATNRPTVVAPMTEGTTKRILKVSPSRRERCRINQARYRKRQRQYAENLDESIASLEQEIQELENERQDILCRAPSNDSVWVVATEYFRLFRYGYMAPMMAPERRTVLTDSNGNTRRPKEQKSHVQLDFFKSTMVKDVTDGDRCGAETLLESWRLLSLYFDDVYVQPKRLEQVSTGSLLASTIISLTITKNSLQSAFPHLLASREVEGESQVMWSPLGEKLLNQRVVLRGSVRFDWDSSLARVIRVESKMDFLTPLLKLLGSLNEVAKVFEKALVTPEGKMIRELIGGVVQRVTPFHVNDSHKRLPSIQSIAPESTTKLSKTKAKRQLKVPASRRERCRINQARYRKRQRQHADDLNNSIEQLQQEVQELEITRQNILRSSTTDHSVWVVATEYFRHFSHGYVSTLHEPESLLKLNQHVQLDFLKANFAADVTDGVLTGDEAILKHWGLFTNYHEDVKVQLKRLDQVNSDSLLAAVTIRFTVTENTLQQFYPHLKGELAGKLLNQCITAAGSVRFDWDETTGRVVRLESKIDLLTPMLKLVGTLENVAAVFNYARISPDGRIKGF</sequence>
<evidence type="ECO:0000256" key="2">
    <source>
        <dbReference type="SAM" id="MobiDB-lite"/>
    </source>
</evidence>
<evidence type="ECO:0000256" key="1">
    <source>
        <dbReference type="SAM" id="Coils"/>
    </source>
</evidence>
<feature type="region of interest" description="Disordered" evidence="2">
    <location>
        <begin position="51"/>
        <end position="70"/>
    </location>
</feature>
<dbReference type="Proteomes" id="UP001259832">
    <property type="component" value="Unassembled WGS sequence"/>
</dbReference>
<dbReference type="AlphaFoldDB" id="A0AAD9G1D7"/>
<keyword evidence="4" id="KW-1185">Reference proteome</keyword>
<feature type="coiled-coil region" evidence="1">
    <location>
        <begin position="82"/>
        <end position="116"/>
    </location>
</feature>
<gene>
    <name evidence="3" type="ORF">P3T76_014229</name>
</gene>
<evidence type="ECO:0000313" key="3">
    <source>
        <dbReference type="EMBL" id="KAK1930269.1"/>
    </source>
</evidence>
<organism evidence="3 4">
    <name type="scientific">Phytophthora citrophthora</name>
    <dbReference type="NCBI Taxonomy" id="4793"/>
    <lineage>
        <taxon>Eukaryota</taxon>
        <taxon>Sar</taxon>
        <taxon>Stramenopiles</taxon>
        <taxon>Oomycota</taxon>
        <taxon>Peronosporomycetes</taxon>
        <taxon>Peronosporales</taxon>
        <taxon>Peronosporaceae</taxon>
        <taxon>Phytophthora</taxon>
    </lineage>
</organism>
<feature type="coiled-coil region" evidence="1">
    <location>
        <begin position="734"/>
        <end position="768"/>
    </location>
</feature>
<protein>
    <submittedName>
        <fullName evidence="3">BZIP transcription factor 1</fullName>
    </submittedName>
</protein>